<feature type="binding site" evidence="6">
    <location>
        <position position="123"/>
    </location>
    <ligand>
        <name>NAD(+)</name>
        <dbReference type="ChEBI" id="CHEBI:57540"/>
    </ligand>
</feature>
<dbReference type="AlphaFoldDB" id="A0A432UZU0"/>
<dbReference type="RefSeq" id="WP_128628673.1">
    <property type="nucleotide sequence ID" value="NZ_RKST01000044.1"/>
</dbReference>
<reference evidence="9 10" key="1">
    <citation type="submission" date="2018-11" db="EMBL/GenBank/DDBJ databases">
        <title>Pseudaminobacter arsenicus sp. nov., an arsenic-resistant bacterium isolated from arsenic-rich aquifers.</title>
        <authorList>
            <person name="Mu Y."/>
        </authorList>
    </citation>
    <scope>NUCLEOTIDE SEQUENCE [LARGE SCALE GENOMIC DNA]</scope>
    <source>
        <strain evidence="9 10">CB3</strain>
    </source>
</reference>
<feature type="binding site" evidence="6">
    <location>
        <position position="189"/>
    </location>
    <ligand>
        <name>NAD(+)</name>
        <dbReference type="ChEBI" id="CHEBI:57540"/>
    </ligand>
</feature>
<feature type="domain" description="Aspartate/homoserine dehydrogenase NAD-binding" evidence="8">
    <location>
        <begin position="9"/>
        <end position="119"/>
    </location>
</feature>
<dbReference type="GO" id="GO:0016639">
    <property type="term" value="F:oxidoreductase activity, acting on the CH-NH2 group of donors, NAD or NADP as acceptor"/>
    <property type="evidence" value="ECO:0007669"/>
    <property type="project" value="UniProtKB-UniRule"/>
</dbReference>
<dbReference type="Gene3D" id="3.30.360.10">
    <property type="entry name" value="Dihydrodipicolinate Reductase, domain 2"/>
    <property type="match status" value="1"/>
</dbReference>
<evidence type="ECO:0000256" key="6">
    <source>
        <dbReference type="HAMAP-Rule" id="MF_01265"/>
    </source>
</evidence>
<keyword evidence="10" id="KW-1185">Reference proteome</keyword>
<keyword evidence="2 6" id="KW-0662">Pyridine nucleotide biosynthesis</keyword>
<evidence type="ECO:0000256" key="1">
    <source>
        <dbReference type="ARBA" id="ARBA00008331"/>
    </source>
</evidence>
<dbReference type="Gene3D" id="3.40.50.720">
    <property type="entry name" value="NAD(P)-binding Rossmann-like Domain"/>
    <property type="match status" value="1"/>
</dbReference>
<dbReference type="EMBL" id="RKST01000044">
    <property type="protein sequence ID" value="RUM95430.1"/>
    <property type="molecule type" value="Genomic_DNA"/>
</dbReference>
<comment type="function">
    <text evidence="6">Specifically catalyzes the NAD or NADP-dependent dehydrogenation of L-aspartate to iminoaspartate.</text>
</comment>
<dbReference type="HAMAP" id="MF_01265">
    <property type="entry name" value="NadX"/>
    <property type="match status" value="1"/>
</dbReference>
<dbReference type="SUPFAM" id="SSF55347">
    <property type="entry name" value="Glyceraldehyde-3-phosphate dehydrogenase-like, C-terminal domain"/>
    <property type="match status" value="1"/>
</dbReference>
<dbReference type="InterPro" id="IPR005106">
    <property type="entry name" value="Asp/hSer_DH_NAD-bd"/>
</dbReference>
<evidence type="ECO:0000256" key="4">
    <source>
        <dbReference type="ARBA" id="ARBA00023002"/>
    </source>
</evidence>
<dbReference type="InterPro" id="IPR011182">
    <property type="entry name" value="L-Asp_DH"/>
</dbReference>
<dbReference type="EC" id="1.4.1.21" evidence="6"/>
<dbReference type="GO" id="GO:0050661">
    <property type="term" value="F:NADP binding"/>
    <property type="evidence" value="ECO:0007669"/>
    <property type="project" value="UniProtKB-UniRule"/>
</dbReference>
<protein>
    <recommendedName>
        <fullName evidence="6">L-aspartate dehydrogenase</fullName>
        <ecNumber evidence="6">1.4.1.21</ecNumber>
    </recommendedName>
</protein>
<evidence type="ECO:0000256" key="3">
    <source>
        <dbReference type="ARBA" id="ARBA00022857"/>
    </source>
</evidence>
<dbReference type="InterPro" id="IPR020626">
    <property type="entry name" value="Asp_DH_prok"/>
</dbReference>
<proteinExistence type="inferred from homology"/>
<dbReference type="PANTHER" id="PTHR31873:SF6">
    <property type="entry name" value="ASPARTATE DEHYDROGENASE DOMAIN-CONTAINING PROTEIN"/>
    <property type="match status" value="1"/>
</dbReference>
<dbReference type="PIRSF" id="PIRSF005227">
    <property type="entry name" value="Asp_dh_NAD_syn"/>
    <property type="match status" value="1"/>
</dbReference>
<dbReference type="Pfam" id="PF03447">
    <property type="entry name" value="NAD_binding_3"/>
    <property type="match status" value="1"/>
</dbReference>
<dbReference type="Proteomes" id="UP000281647">
    <property type="component" value="Unassembled WGS sequence"/>
</dbReference>
<dbReference type="NCBIfam" id="NF009828">
    <property type="entry name" value="PRK13303.1-3"/>
    <property type="match status" value="1"/>
</dbReference>
<evidence type="ECO:0000256" key="5">
    <source>
        <dbReference type="ARBA" id="ARBA00023027"/>
    </source>
</evidence>
<sequence>MRRPVAIIGFGGITRTLVSAIQPDAEDFEVKNILVRAGYLDNPDYRWGNARFISSIDELDADVELVIEAAGHSAVQQFALDVARSGRTLAIVSSGALADDDLRGELLMSARSHEASVHVVSGAIGALDALLTARAAGKQSVHYEGIKPTKAWRGTHAEQCVDLDKVEEPTSFFTGTARDVARLYPKNANVAATIALAANGFDETTVTLVADPGASHNRHVVESQNTLGGFRFEITSLPSADNPRTSGSTAFSILAYLRQGTNMVSL</sequence>
<evidence type="ECO:0000256" key="2">
    <source>
        <dbReference type="ARBA" id="ARBA00022642"/>
    </source>
</evidence>
<comment type="caution">
    <text evidence="9">The sequence shown here is derived from an EMBL/GenBank/DDBJ whole genome shotgun (WGS) entry which is preliminary data.</text>
</comment>
<comment type="similarity">
    <text evidence="1 6">Belongs to the L-aspartate dehydrogenase family.</text>
</comment>
<dbReference type="InterPro" id="IPR036291">
    <property type="entry name" value="NAD(P)-bd_dom_sf"/>
</dbReference>
<comment type="miscellaneous">
    <text evidence="6">The iminoaspartate product is unstable in aqueous solution and can decompose to oxaloacetate and ammonia.</text>
</comment>
<comment type="catalytic activity">
    <reaction evidence="6">
        <text>L-aspartate + NADP(+) + H2O = oxaloacetate + NH4(+) + NADPH + H(+)</text>
        <dbReference type="Rhea" id="RHEA:11784"/>
        <dbReference type="ChEBI" id="CHEBI:15377"/>
        <dbReference type="ChEBI" id="CHEBI:15378"/>
        <dbReference type="ChEBI" id="CHEBI:16452"/>
        <dbReference type="ChEBI" id="CHEBI:28938"/>
        <dbReference type="ChEBI" id="CHEBI:29991"/>
        <dbReference type="ChEBI" id="CHEBI:57783"/>
        <dbReference type="ChEBI" id="CHEBI:58349"/>
        <dbReference type="EC" id="1.4.1.21"/>
    </reaction>
</comment>
<dbReference type="GO" id="GO:0033735">
    <property type="term" value="F:aspartate dehydrogenase [NAD(P)+] activity"/>
    <property type="evidence" value="ECO:0007669"/>
    <property type="project" value="UniProtKB-EC"/>
</dbReference>
<gene>
    <name evidence="6" type="primary">nadX</name>
    <name evidence="9" type="ORF">EET67_23400</name>
</gene>
<dbReference type="GO" id="GO:0009435">
    <property type="term" value="P:NAD+ biosynthetic process"/>
    <property type="evidence" value="ECO:0007669"/>
    <property type="project" value="UniProtKB-UniRule"/>
</dbReference>
<comment type="catalytic activity">
    <reaction evidence="6">
        <text>L-aspartate + NAD(+) + H2O = oxaloacetate + NH4(+) + NADH + H(+)</text>
        <dbReference type="Rhea" id="RHEA:11788"/>
        <dbReference type="ChEBI" id="CHEBI:15377"/>
        <dbReference type="ChEBI" id="CHEBI:15378"/>
        <dbReference type="ChEBI" id="CHEBI:16452"/>
        <dbReference type="ChEBI" id="CHEBI:28938"/>
        <dbReference type="ChEBI" id="CHEBI:29991"/>
        <dbReference type="ChEBI" id="CHEBI:57540"/>
        <dbReference type="ChEBI" id="CHEBI:57945"/>
        <dbReference type="EC" id="1.4.1.21"/>
    </reaction>
</comment>
<feature type="domain" description="Aspartate dehydrogenase" evidence="7">
    <location>
        <begin position="167"/>
        <end position="253"/>
    </location>
</feature>
<feature type="active site" evidence="6">
    <location>
        <position position="219"/>
    </location>
</feature>
<dbReference type="SUPFAM" id="SSF51735">
    <property type="entry name" value="NAD(P)-binding Rossmann-fold domains"/>
    <property type="match status" value="1"/>
</dbReference>
<evidence type="ECO:0000313" key="9">
    <source>
        <dbReference type="EMBL" id="RUM95430.1"/>
    </source>
</evidence>
<evidence type="ECO:0000313" key="10">
    <source>
        <dbReference type="Proteomes" id="UP000281647"/>
    </source>
</evidence>
<dbReference type="InterPro" id="IPR002811">
    <property type="entry name" value="Asp_DH"/>
</dbReference>
<comment type="pathway">
    <text evidence="6">Cofactor biosynthesis; NAD(+) biosynthesis; iminoaspartate from L-aspartate (dehydrogenase route): step 1/1.</text>
</comment>
<dbReference type="GO" id="GO:0051287">
    <property type="term" value="F:NAD binding"/>
    <property type="evidence" value="ECO:0007669"/>
    <property type="project" value="UniProtKB-UniRule"/>
</dbReference>
<dbReference type="OrthoDB" id="8456681at2"/>
<evidence type="ECO:0000259" key="7">
    <source>
        <dbReference type="Pfam" id="PF01958"/>
    </source>
</evidence>
<dbReference type="PANTHER" id="PTHR31873">
    <property type="entry name" value="L-ASPARTATE DEHYDROGENASE-RELATED"/>
    <property type="match status" value="1"/>
</dbReference>
<dbReference type="UniPathway" id="UPA00253">
    <property type="reaction ID" value="UER00456"/>
</dbReference>
<evidence type="ECO:0000259" key="8">
    <source>
        <dbReference type="Pfam" id="PF03447"/>
    </source>
</evidence>
<keyword evidence="3 6" id="KW-0521">NADP</keyword>
<dbReference type="Pfam" id="PF01958">
    <property type="entry name" value="Asp_DH_C"/>
    <property type="match status" value="1"/>
</dbReference>
<accession>A0A432UZU0</accession>
<name>A0A432UZU0_9HYPH</name>
<keyword evidence="4 6" id="KW-0560">Oxidoreductase</keyword>
<organism evidence="9 10">
    <name type="scientific">Borborobacter arsenicus</name>
    <dbReference type="NCBI Taxonomy" id="1851146"/>
    <lineage>
        <taxon>Bacteria</taxon>
        <taxon>Pseudomonadati</taxon>
        <taxon>Pseudomonadota</taxon>
        <taxon>Alphaproteobacteria</taxon>
        <taxon>Hyphomicrobiales</taxon>
        <taxon>Phyllobacteriaceae</taxon>
        <taxon>Borborobacter</taxon>
    </lineage>
</organism>
<keyword evidence="5 6" id="KW-0520">NAD</keyword>